<reference evidence="2" key="2">
    <citation type="submission" date="2023-06" db="EMBL/GenBank/DDBJ databases">
        <authorList>
            <person name="Ma L."/>
            <person name="Liu K.-W."/>
            <person name="Li Z."/>
            <person name="Hsiao Y.-Y."/>
            <person name="Qi Y."/>
            <person name="Fu T."/>
            <person name="Tang G."/>
            <person name="Zhang D."/>
            <person name="Sun W.-H."/>
            <person name="Liu D.-K."/>
            <person name="Li Y."/>
            <person name="Chen G.-Z."/>
            <person name="Liu X.-D."/>
            <person name="Liao X.-Y."/>
            <person name="Jiang Y.-T."/>
            <person name="Yu X."/>
            <person name="Hao Y."/>
            <person name="Huang J."/>
            <person name="Zhao X.-W."/>
            <person name="Ke S."/>
            <person name="Chen Y.-Y."/>
            <person name="Wu W.-L."/>
            <person name="Hsu J.-L."/>
            <person name="Lin Y.-F."/>
            <person name="Huang M.-D."/>
            <person name="Li C.-Y."/>
            <person name="Huang L."/>
            <person name="Wang Z.-W."/>
            <person name="Zhao X."/>
            <person name="Zhong W.-Y."/>
            <person name="Peng D.-H."/>
            <person name="Ahmad S."/>
            <person name="Lan S."/>
            <person name="Zhang J.-S."/>
            <person name="Tsai W.-C."/>
            <person name="Van De Peer Y."/>
            <person name="Liu Z.-J."/>
        </authorList>
    </citation>
    <scope>NUCLEOTIDE SEQUENCE</scope>
    <source>
        <strain evidence="2">CP</strain>
        <tissue evidence="2">Leaves</tissue>
    </source>
</reference>
<feature type="region of interest" description="Disordered" evidence="1">
    <location>
        <begin position="6"/>
        <end position="55"/>
    </location>
</feature>
<dbReference type="AlphaFoldDB" id="A0AAV9DZI5"/>
<name>A0AAV9DZI5_ACOCL</name>
<gene>
    <name evidence="2" type="ORF">QJS10_CPA10g01119</name>
</gene>
<proteinExistence type="predicted"/>
<dbReference type="EMBL" id="JAUJYO010000010">
    <property type="protein sequence ID" value="KAK1306461.1"/>
    <property type="molecule type" value="Genomic_DNA"/>
</dbReference>
<keyword evidence="3" id="KW-1185">Reference proteome</keyword>
<accession>A0AAV9DZI5</accession>
<comment type="caution">
    <text evidence="2">The sequence shown here is derived from an EMBL/GenBank/DDBJ whole genome shotgun (WGS) entry which is preliminary data.</text>
</comment>
<protein>
    <submittedName>
        <fullName evidence="2">Uncharacterized protein</fullName>
    </submittedName>
</protein>
<reference evidence="2" key="1">
    <citation type="journal article" date="2023" name="Nat. Commun.">
        <title>Diploid and tetraploid genomes of Acorus and the evolution of monocots.</title>
        <authorList>
            <person name="Ma L."/>
            <person name="Liu K.W."/>
            <person name="Li Z."/>
            <person name="Hsiao Y.Y."/>
            <person name="Qi Y."/>
            <person name="Fu T."/>
            <person name="Tang G.D."/>
            <person name="Zhang D."/>
            <person name="Sun W.H."/>
            <person name="Liu D.K."/>
            <person name="Li Y."/>
            <person name="Chen G.Z."/>
            <person name="Liu X.D."/>
            <person name="Liao X.Y."/>
            <person name="Jiang Y.T."/>
            <person name="Yu X."/>
            <person name="Hao Y."/>
            <person name="Huang J."/>
            <person name="Zhao X.W."/>
            <person name="Ke S."/>
            <person name="Chen Y.Y."/>
            <person name="Wu W.L."/>
            <person name="Hsu J.L."/>
            <person name="Lin Y.F."/>
            <person name="Huang M.D."/>
            <person name="Li C.Y."/>
            <person name="Huang L."/>
            <person name="Wang Z.W."/>
            <person name="Zhao X."/>
            <person name="Zhong W.Y."/>
            <person name="Peng D.H."/>
            <person name="Ahmad S."/>
            <person name="Lan S."/>
            <person name="Zhang J.S."/>
            <person name="Tsai W.C."/>
            <person name="Van de Peer Y."/>
            <person name="Liu Z.J."/>
        </authorList>
    </citation>
    <scope>NUCLEOTIDE SEQUENCE</scope>
    <source>
        <strain evidence="2">CP</strain>
    </source>
</reference>
<evidence type="ECO:0000256" key="1">
    <source>
        <dbReference type="SAM" id="MobiDB-lite"/>
    </source>
</evidence>
<dbReference type="Proteomes" id="UP001180020">
    <property type="component" value="Unassembled WGS sequence"/>
</dbReference>
<organism evidence="2 3">
    <name type="scientific">Acorus calamus</name>
    <name type="common">Sweet flag</name>
    <dbReference type="NCBI Taxonomy" id="4465"/>
    <lineage>
        <taxon>Eukaryota</taxon>
        <taxon>Viridiplantae</taxon>
        <taxon>Streptophyta</taxon>
        <taxon>Embryophyta</taxon>
        <taxon>Tracheophyta</taxon>
        <taxon>Spermatophyta</taxon>
        <taxon>Magnoliopsida</taxon>
        <taxon>Liliopsida</taxon>
        <taxon>Acoraceae</taxon>
        <taxon>Acorus</taxon>
    </lineage>
</organism>
<evidence type="ECO:0000313" key="3">
    <source>
        <dbReference type="Proteomes" id="UP001180020"/>
    </source>
</evidence>
<evidence type="ECO:0000313" key="2">
    <source>
        <dbReference type="EMBL" id="KAK1306461.1"/>
    </source>
</evidence>
<sequence>MIIFIITHPNRHAAGIEGGDLPRGPRSQSRSEPNRPPTPSFRIPRRERGSRGARTWSRTAWTDGGHILSKIIGRPEEIQKERTAETCLITLKAVQELITCNGAHQEAK</sequence>